<evidence type="ECO:0000256" key="4">
    <source>
        <dbReference type="ARBA" id="ARBA00022475"/>
    </source>
</evidence>
<dbReference type="GO" id="GO:0000155">
    <property type="term" value="F:phosphorelay sensor kinase activity"/>
    <property type="evidence" value="ECO:0007669"/>
    <property type="project" value="TreeGrafter"/>
</dbReference>
<feature type="transmembrane region" description="Helical" evidence="11">
    <location>
        <begin position="42"/>
        <end position="62"/>
    </location>
</feature>
<keyword evidence="8 11" id="KW-1133">Transmembrane helix</keyword>
<evidence type="ECO:0000256" key="1">
    <source>
        <dbReference type="ARBA" id="ARBA00000085"/>
    </source>
</evidence>
<evidence type="ECO:0000256" key="3">
    <source>
        <dbReference type="ARBA" id="ARBA00012438"/>
    </source>
</evidence>
<keyword evidence="9" id="KW-0902">Two-component regulatory system</keyword>
<comment type="caution">
    <text evidence="13">The sequence shown here is derived from an EMBL/GenBank/DDBJ whole genome shotgun (WGS) entry which is preliminary data.</text>
</comment>
<evidence type="ECO:0000313" key="13">
    <source>
        <dbReference type="EMBL" id="MPQ62080.1"/>
    </source>
</evidence>
<dbReference type="PANTHER" id="PTHR45453">
    <property type="entry name" value="PHOSPHATE REGULON SENSOR PROTEIN PHOR"/>
    <property type="match status" value="1"/>
</dbReference>
<evidence type="ECO:0000256" key="11">
    <source>
        <dbReference type="SAM" id="Phobius"/>
    </source>
</evidence>
<dbReference type="GO" id="GO:0005886">
    <property type="term" value="C:plasma membrane"/>
    <property type="evidence" value="ECO:0007669"/>
    <property type="project" value="UniProtKB-SubCell"/>
</dbReference>
<sequence>MRFTKYLKENLRLLVFYFILMSFILLTICFDRKNRVLTSNVLYIIFVSFFMLIIYISIDYYVQFQHIKKLLFVKDSEDKTPILPSPMDYRDEIYAQIIQMIYEDFMKMARVTETDFKENAEFMTAWVHEIKTPITTSKLLLESEEKGYKSLKEEIEKIDDYVEKVLCYSRSNSFSQDYILSEVSINKLIKESIKKHSIIFIKKHIKLINKVPETFIIDTDKKWLLFIIDQLLSNALKYTSNGGSIIFKHTESTKEDLLIVEDTGIGIKSEDINRLFKKSFTGFNGRNENLKASGMGLYLSQKIAKKLGHYITIESEYGSGTRVIIHFLKWDNYYDVTKM</sequence>
<dbReference type="InterPro" id="IPR005467">
    <property type="entry name" value="His_kinase_dom"/>
</dbReference>
<comment type="catalytic activity">
    <reaction evidence="1">
        <text>ATP + protein L-histidine = ADP + protein N-phospho-L-histidine.</text>
        <dbReference type="EC" id="2.7.13.3"/>
    </reaction>
</comment>
<dbReference type="PANTHER" id="PTHR45453:SF2">
    <property type="entry name" value="HISTIDINE KINASE"/>
    <property type="match status" value="1"/>
</dbReference>
<comment type="subcellular location">
    <subcellularLocation>
        <location evidence="2">Cell membrane</location>
        <topology evidence="2">Multi-pass membrane protein</topology>
    </subcellularLocation>
</comment>
<dbReference type="Pfam" id="PF02518">
    <property type="entry name" value="HATPase_c"/>
    <property type="match status" value="1"/>
</dbReference>
<dbReference type="SUPFAM" id="SSF55874">
    <property type="entry name" value="ATPase domain of HSP90 chaperone/DNA topoisomerase II/histidine kinase"/>
    <property type="match status" value="1"/>
</dbReference>
<keyword evidence="4" id="KW-1003">Cell membrane</keyword>
<evidence type="ECO:0000256" key="7">
    <source>
        <dbReference type="ARBA" id="ARBA00022777"/>
    </source>
</evidence>
<keyword evidence="6 11" id="KW-0812">Transmembrane</keyword>
<dbReference type="SMART" id="SM00387">
    <property type="entry name" value="HATPase_c"/>
    <property type="match status" value="1"/>
</dbReference>
<dbReference type="EMBL" id="SPSF01000018">
    <property type="protein sequence ID" value="MPQ62080.1"/>
    <property type="molecule type" value="Genomic_DNA"/>
</dbReference>
<protein>
    <recommendedName>
        <fullName evidence="3">histidine kinase</fullName>
        <ecNumber evidence="3">2.7.13.3</ecNumber>
    </recommendedName>
</protein>
<evidence type="ECO:0000259" key="12">
    <source>
        <dbReference type="PROSITE" id="PS50109"/>
    </source>
</evidence>
<feature type="transmembrane region" description="Helical" evidence="11">
    <location>
        <begin position="12"/>
        <end position="30"/>
    </location>
</feature>
<reference evidence="13 14" key="1">
    <citation type="journal article" date="2019" name="Lett. Appl. Microbiol.">
        <title>A case of 'blown pack' spoilage of vacuum-packaged pork likely associated with Clostridium estertheticum in Canada.</title>
        <authorList>
            <person name="Zhang P."/>
            <person name="Ward P."/>
            <person name="McMullen L.M."/>
            <person name="Yang X."/>
        </authorList>
    </citation>
    <scope>NUCLEOTIDE SEQUENCE [LARGE SCALE GENOMIC DNA]</scope>
    <source>
        <strain evidence="13 14">MA19</strain>
    </source>
</reference>
<gene>
    <name evidence="13" type="ORF">E4V82_08135</name>
</gene>
<evidence type="ECO:0000256" key="8">
    <source>
        <dbReference type="ARBA" id="ARBA00022989"/>
    </source>
</evidence>
<dbReference type="GO" id="GO:0016036">
    <property type="term" value="P:cellular response to phosphate starvation"/>
    <property type="evidence" value="ECO:0007669"/>
    <property type="project" value="TreeGrafter"/>
</dbReference>
<keyword evidence="7 13" id="KW-0418">Kinase</keyword>
<dbReference type="InterPro" id="IPR003594">
    <property type="entry name" value="HATPase_dom"/>
</dbReference>
<evidence type="ECO:0000256" key="5">
    <source>
        <dbReference type="ARBA" id="ARBA00022679"/>
    </source>
</evidence>
<keyword evidence="5" id="KW-0808">Transferase</keyword>
<dbReference type="Gene3D" id="3.30.565.10">
    <property type="entry name" value="Histidine kinase-like ATPase, C-terminal domain"/>
    <property type="match status" value="1"/>
</dbReference>
<evidence type="ECO:0000313" key="14">
    <source>
        <dbReference type="Proteomes" id="UP000342249"/>
    </source>
</evidence>
<feature type="domain" description="Histidine kinase" evidence="12">
    <location>
        <begin position="125"/>
        <end position="327"/>
    </location>
</feature>
<keyword evidence="10 11" id="KW-0472">Membrane</keyword>
<dbReference type="InterPro" id="IPR036890">
    <property type="entry name" value="HATPase_C_sf"/>
</dbReference>
<name>A0A5N7IM62_9CLOT</name>
<dbReference type="AlphaFoldDB" id="A0A5N7IM62"/>
<dbReference type="Proteomes" id="UP000342249">
    <property type="component" value="Unassembled WGS sequence"/>
</dbReference>
<organism evidence="13 14">
    <name type="scientific">Clostridium estertheticum</name>
    <dbReference type="NCBI Taxonomy" id="238834"/>
    <lineage>
        <taxon>Bacteria</taxon>
        <taxon>Bacillati</taxon>
        <taxon>Bacillota</taxon>
        <taxon>Clostridia</taxon>
        <taxon>Eubacteriales</taxon>
        <taxon>Clostridiaceae</taxon>
        <taxon>Clostridium</taxon>
    </lineage>
</organism>
<dbReference type="PROSITE" id="PS50109">
    <property type="entry name" value="HIS_KIN"/>
    <property type="match status" value="1"/>
</dbReference>
<accession>A0A5N7IM62</accession>
<dbReference type="InterPro" id="IPR050351">
    <property type="entry name" value="BphY/WalK/GraS-like"/>
</dbReference>
<evidence type="ECO:0000256" key="2">
    <source>
        <dbReference type="ARBA" id="ARBA00004651"/>
    </source>
</evidence>
<evidence type="ECO:0000256" key="10">
    <source>
        <dbReference type="ARBA" id="ARBA00023136"/>
    </source>
</evidence>
<evidence type="ECO:0000256" key="6">
    <source>
        <dbReference type="ARBA" id="ARBA00022692"/>
    </source>
</evidence>
<proteinExistence type="predicted"/>
<dbReference type="EC" id="2.7.13.3" evidence="3"/>
<dbReference type="GO" id="GO:0004721">
    <property type="term" value="F:phosphoprotein phosphatase activity"/>
    <property type="evidence" value="ECO:0007669"/>
    <property type="project" value="TreeGrafter"/>
</dbReference>
<evidence type="ECO:0000256" key="9">
    <source>
        <dbReference type="ARBA" id="ARBA00023012"/>
    </source>
</evidence>